<gene>
    <name evidence="1" type="ORF">SAMN04488082_12139</name>
</gene>
<protein>
    <recommendedName>
        <fullName evidence="3">DUF5655 domain-containing protein</fullName>
    </recommendedName>
</protein>
<evidence type="ECO:0000313" key="1">
    <source>
        <dbReference type="EMBL" id="SFK35659.1"/>
    </source>
</evidence>
<dbReference type="OrthoDB" id="5471290at2"/>
<dbReference type="Proteomes" id="UP000198635">
    <property type="component" value="Unassembled WGS sequence"/>
</dbReference>
<sequence length="136" mass="15275">MENVMEEFEAFVSTWDSCEAKDAFLVFRQALEAVDGVTLDFKARPGITYSLRGAHPDQQGRDLFALIDVIDDDPEQRWLSVCFYDDLVTDEQEQGDWVPGGLMGEDARCFNVDEADEDLVTYVVERIREAGAGAAK</sequence>
<dbReference type="STRING" id="52560.SAMN04488082_12139"/>
<dbReference type="AlphaFoldDB" id="A0A1I3YWA1"/>
<evidence type="ECO:0000313" key="2">
    <source>
        <dbReference type="Proteomes" id="UP000198635"/>
    </source>
</evidence>
<proteinExistence type="predicted"/>
<name>A0A1I3YWA1_9BACT</name>
<evidence type="ECO:0008006" key="3">
    <source>
        <dbReference type="Google" id="ProtNLM"/>
    </source>
</evidence>
<dbReference type="EMBL" id="FORX01000021">
    <property type="protein sequence ID" value="SFK35659.1"/>
    <property type="molecule type" value="Genomic_DNA"/>
</dbReference>
<keyword evidence="2" id="KW-1185">Reference proteome</keyword>
<accession>A0A1I3YWA1</accession>
<reference evidence="2" key="1">
    <citation type="submission" date="2016-10" db="EMBL/GenBank/DDBJ databases">
        <authorList>
            <person name="Varghese N."/>
            <person name="Submissions S."/>
        </authorList>
    </citation>
    <scope>NUCLEOTIDE SEQUENCE [LARGE SCALE GENOMIC DNA]</scope>
    <source>
        <strain evidence="2">DSM 5918</strain>
    </source>
</reference>
<organism evidence="1 2">
    <name type="scientific">Desulfomicrobium apsheronum</name>
    <dbReference type="NCBI Taxonomy" id="52560"/>
    <lineage>
        <taxon>Bacteria</taxon>
        <taxon>Pseudomonadati</taxon>
        <taxon>Thermodesulfobacteriota</taxon>
        <taxon>Desulfovibrionia</taxon>
        <taxon>Desulfovibrionales</taxon>
        <taxon>Desulfomicrobiaceae</taxon>
        <taxon>Desulfomicrobium</taxon>
    </lineage>
</organism>